<dbReference type="InterPro" id="IPR025159">
    <property type="entry name" value="AbiEi_N"/>
</dbReference>
<proteinExistence type="predicted"/>
<feature type="domain" description="AbiEi antitoxin N-terminal" evidence="1">
    <location>
        <begin position="11"/>
        <end position="62"/>
    </location>
</feature>
<dbReference type="EMBL" id="PFNO01000194">
    <property type="protein sequence ID" value="PIZ47029.1"/>
    <property type="molecule type" value="Genomic_DNA"/>
</dbReference>
<dbReference type="InterPro" id="IPR036388">
    <property type="entry name" value="WH-like_DNA-bd_sf"/>
</dbReference>
<comment type="caution">
    <text evidence="2">The sequence shown here is derived from an EMBL/GenBank/DDBJ whole genome shotgun (WGS) entry which is preliminary data.</text>
</comment>
<name>A0A2M7TK00_9BACT</name>
<dbReference type="Proteomes" id="UP000229753">
    <property type="component" value="Unassembled WGS sequence"/>
</dbReference>
<evidence type="ECO:0000259" key="1">
    <source>
        <dbReference type="Pfam" id="PF13338"/>
    </source>
</evidence>
<gene>
    <name evidence="2" type="ORF">COY29_05735</name>
</gene>
<protein>
    <recommendedName>
        <fullName evidence="1">AbiEi antitoxin N-terminal domain-containing protein</fullName>
    </recommendedName>
</protein>
<dbReference type="Pfam" id="PF13338">
    <property type="entry name" value="AbiEi_4"/>
    <property type="match status" value="1"/>
</dbReference>
<dbReference type="Gene3D" id="1.10.10.10">
    <property type="entry name" value="Winged helix-like DNA-binding domain superfamily/Winged helix DNA-binding domain"/>
    <property type="match status" value="1"/>
</dbReference>
<reference evidence="3" key="1">
    <citation type="submission" date="2017-09" db="EMBL/GenBank/DDBJ databases">
        <title>Depth-based differentiation of microbial function through sediment-hosted aquifers and enrichment of novel symbionts in the deep terrestrial subsurface.</title>
        <authorList>
            <person name="Probst A.J."/>
            <person name="Ladd B."/>
            <person name="Jarett J.K."/>
            <person name="Geller-Mcgrath D.E."/>
            <person name="Sieber C.M.K."/>
            <person name="Emerson J.B."/>
            <person name="Anantharaman K."/>
            <person name="Thomas B.C."/>
            <person name="Malmstrom R."/>
            <person name="Stieglmeier M."/>
            <person name="Klingl A."/>
            <person name="Woyke T."/>
            <person name="Ryan C.M."/>
            <person name="Banfield J.F."/>
        </authorList>
    </citation>
    <scope>NUCLEOTIDE SEQUENCE [LARGE SCALE GENOMIC DNA]</scope>
</reference>
<organism evidence="2 3">
    <name type="scientific">Candidatus Woesebacteria bacterium CG_4_10_14_0_2_um_filter_39_14</name>
    <dbReference type="NCBI Taxonomy" id="1975054"/>
    <lineage>
        <taxon>Bacteria</taxon>
        <taxon>Candidatus Woeseibacteriota</taxon>
    </lineage>
</organism>
<sequence>MATRKLNTMDFIKTLQELDRGFFTVADFEKITGLSKNSLKVTLNRLVKQGILTRLKRGIYQLSLSAIDVKRIANQLYYPSYLSFESALSDYGLLSQIPFTQTFATTRKSKKMTIWKTEVEFTQIKKDLFFGYTLDKGIYIAEPEKALLDELYLISRGKRTLDIKELDLGKIDKKKFDQYAKRFPAYLLF</sequence>
<accession>A0A2M7TK00</accession>
<dbReference type="AlphaFoldDB" id="A0A2M7TK00"/>
<evidence type="ECO:0000313" key="3">
    <source>
        <dbReference type="Proteomes" id="UP000229753"/>
    </source>
</evidence>
<evidence type="ECO:0000313" key="2">
    <source>
        <dbReference type="EMBL" id="PIZ47029.1"/>
    </source>
</evidence>